<dbReference type="OrthoDB" id="3263055at2759"/>
<accession>A0A165FLJ9</accession>
<dbReference type="AlphaFoldDB" id="A0A165FLJ9"/>
<keyword evidence="4" id="KW-1185">Reference proteome</keyword>
<evidence type="ECO:0000313" key="4">
    <source>
        <dbReference type="Proteomes" id="UP000076871"/>
    </source>
</evidence>
<keyword evidence="1" id="KW-0812">Transmembrane</keyword>
<keyword evidence="1" id="KW-0472">Membrane</keyword>
<proteinExistence type="predicted"/>
<protein>
    <recommendedName>
        <fullName evidence="2">DUF6534 domain-containing protein</fullName>
    </recommendedName>
</protein>
<name>A0A165FLJ9_9APHY</name>
<evidence type="ECO:0000259" key="2">
    <source>
        <dbReference type="Pfam" id="PF20152"/>
    </source>
</evidence>
<keyword evidence="1" id="KW-1133">Transmembrane helix</keyword>
<dbReference type="STRING" id="1314785.A0A165FLJ9"/>
<feature type="domain" description="DUF6534" evidence="2">
    <location>
        <begin position="147"/>
        <end position="249"/>
    </location>
</feature>
<feature type="transmembrane region" description="Helical" evidence="1">
    <location>
        <begin position="141"/>
        <end position="162"/>
    </location>
</feature>
<feature type="transmembrane region" description="Helical" evidence="1">
    <location>
        <begin position="182"/>
        <end position="202"/>
    </location>
</feature>
<evidence type="ECO:0000256" key="1">
    <source>
        <dbReference type="SAM" id="Phobius"/>
    </source>
</evidence>
<dbReference type="InterPro" id="IPR045339">
    <property type="entry name" value="DUF6534"/>
</dbReference>
<dbReference type="EMBL" id="KV427612">
    <property type="protein sequence ID" value="KZT09152.1"/>
    <property type="molecule type" value="Genomic_DNA"/>
</dbReference>
<dbReference type="InParanoid" id="A0A165FLJ9"/>
<dbReference type="PANTHER" id="PTHR40465">
    <property type="entry name" value="CHROMOSOME 1, WHOLE GENOME SHOTGUN SEQUENCE"/>
    <property type="match status" value="1"/>
</dbReference>
<dbReference type="RefSeq" id="XP_040766892.1">
    <property type="nucleotide sequence ID" value="XM_040902867.1"/>
</dbReference>
<feature type="transmembrane region" description="Helical" evidence="1">
    <location>
        <begin position="208"/>
        <end position="233"/>
    </location>
</feature>
<evidence type="ECO:0000313" key="3">
    <source>
        <dbReference type="EMBL" id="KZT09152.1"/>
    </source>
</evidence>
<gene>
    <name evidence="3" type="ORF">LAESUDRAFT_540592</name>
</gene>
<organism evidence="3 4">
    <name type="scientific">Laetiporus sulphureus 93-53</name>
    <dbReference type="NCBI Taxonomy" id="1314785"/>
    <lineage>
        <taxon>Eukaryota</taxon>
        <taxon>Fungi</taxon>
        <taxon>Dikarya</taxon>
        <taxon>Basidiomycota</taxon>
        <taxon>Agaricomycotina</taxon>
        <taxon>Agaricomycetes</taxon>
        <taxon>Polyporales</taxon>
        <taxon>Laetiporus</taxon>
    </lineage>
</organism>
<dbReference type="Pfam" id="PF20152">
    <property type="entry name" value="DUF6534"/>
    <property type="match status" value="1"/>
</dbReference>
<sequence length="311" mass="34369">MFAQFEYYLLPQLIGILFNVGLQSALTVQTFYLVCIYEWVQTGLVVVYVFAEVSDSVAGYLLGINDVWVIVYIMCALQSAAVQTYFARRVYILSQSRIITGFVIVVALAQMCCGIIAADSALKVLNNYFGNDIPDWNGTTISWLVGSTLADVTIALTLVILFHKMKNGLKQTDILMKRLARVVIETGTLTATTAIVILVLFIKEPVGVVYVIIGHPLMIIVVQLWAICPMLFFSKLYANSALFTLNNRAIINSAQGEDGRNAIVLIPTVPHLQNNNRPLEIVADDQYSPTVISIVLEEDVSTSAVKYEESV</sequence>
<reference evidence="3 4" key="1">
    <citation type="journal article" date="2016" name="Mol. Biol. Evol.">
        <title>Comparative Genomics of Early-Diverging Mushroom-Forming Fungi Provides Insights into the Origins of Lignocellulose Decay Capabilities.</title>
        <authorList>
            <person name="Nagy L.G."/>
            <person name="Riley R."/>
            <person name="Tritt A."/>
            <person name="Adam C."/>
            <person name="Daum C."/>
            <person name="Floudas D."/>
            <person name="Sun H."/>
            <person name="Yadav J.S."/>
            <person name="Pangilinan J."/>
            <person name="Larsson K.H."/>
            <person name="Matsuura K."/>
            <person name="Barry K."/>
            <person name="Labutti K."/>
            <person name="Kuo R."/>
            <person name="Ohm R.A."/>
            <person name="Bhattacharya S.S."/>
            <person name="Shirouzu T."/>
            <person name="Yoshinaga Y."/>
            <person name="Martin F.M."/>
            <person name="Grigoriev I.V."/>
            <person name="Hibbett D.S."/>
        </authorList>
    </citation>
    <scope>NUCLEOTIDE SEQUENCE [LARGE SCALE GENOMIC DNA]</scope>
    <source>
        <strain evidence="3 4">93-53</strain>
    </source>
</reference>
<dbReference type="GeneID" id="63819898"/>
<dbReference type="PANTHER" id="PTHR40465:SF1">
    <property type="entry name" value="DUF6534 DOMAIN-CONTAINING PROTEIN"/>
    <property type="match status" value="1"/>
</dbReference>
<dbReference type="Proteomes" id="UP000076871">
    <property type="component" value="Unassembled WGS sequence"/>
</dbReference>
<feature type="transmembrane region" description="Helical" evidence="1">
    <location>
        <begin position="98"/>
        <end position="121"/>
    </location>
</feature>